<evidence type="ECO:0000256" key="2">
    <source>
        <dbReference type="ARBA" id="ARBA00004613"/>
    </source>
</evidence>
<dbReference type="GO" id="GO:0006508">
    <property type="term" value="P:proteolysis"/>
    <property type="evidence" value="ECO:0007669"/>
    <property type="project" value="InterPro"/>
</dbReference>
<evidence type="ECO:0000313" key="7">
    <source>
        <dbReference type="EMBL" id="MBT9316236.1"/>
    </source>
</evidence>
<keyword evidence="5" id="KW-0677">Repeat</keyword>
<dbReference type="InterPro" id="IPR050557">
    <property type="entry name" value="RTX_toxin/Mannuronan_C5-epim"/>
</dbReference>
<comment type="similarity">
    <text evidence="3">Belongs to the peptidase M10B family.</text>
</comment>
<dbReference type="PRINTS" id="PR00313">
    <property type="entry name" value="CABNDNGRPT"/>
</dbReference>
<dbReference type="PROSITE" id="PS00330">
    <property type="entry name" value="HEMOLYSIN_CALCIUM"/>
    <property type="match status" value="1"/>
</dbReference>
<evidence type="ECO:0000256" key="4">
    <source>
        <dbReference type="ARBA" id="ARBA00022525"/>
    </source>
</evidence>
<reference evidence="7" key="2">
    <citation type="journal article" date="2021" name="Mar. Drugs">
        <title>Genome Reduction and Secondary Metabolism of the Marine Sponge-Associated Cyanobacterium Leptothoe.</title>
        <authorList>
            <person name="Konstantinou D."/>
            <person name="Popin R.V."/>
            <person name="Fewer D.P."/>
            <person name="Sivonen K."/>
            <person name="Gkelis S."/>
        </authorList>
    </citation>
    <scope>NUCLEOTIDE SEQUENCE</scope>
    <source>
        <strain evidence="7">TAU-MAC 1115</strain>
    </source>
</reference>
<keyword evidence="4" id="KW-0964">Secreted</keyword>
<reference evidence="7" key="1">
    <citation type="submission" date="2020-11" db="EMBL/GenBank/DDBJ databases">
        <authorList>
            <person name="Konstantinou D."/>
            <person name="Gkelis S."/>
            <person name="Popin R."/>
            <person name="Fewer D."/>
            <person name="Sivonen K."/>
        </authorList>
    </citation>
    <scope>NUCLEOTIDE SEQUENCE</scope>
    <source>
        <strain evidence="7">TAU-MAC 1115</strain>
    </source>
</reference>
<evidence type="ECO:0000313" key="8">
    <source>
        <dbReference type="Proteomes" id="UP000717364"/>
    </source>
</evidence>
<dbReference type="SUPFAM" id="SSF55486">
    <property type="entry name" value="Metalloproteases ('zincins'), catalytic domain"/>
    <property type="match status" value="1"/>
</dbReference>
<dbReference type="SUPFAM" id="SSF51120">
    <property type="entry name" value="beta-Roll"/>
    <property type="match status" value="3"/>
</dbReference>
<dbReference type="RefSeq" id="WP_215609302.1">
    <property type="nucleotide sequence ID" value="NZ_JADOES010000022.1"/>
</dbReference>
<protein>
    <submittedName>
        <fullName evidence="7">M10 family metallopeptidase C-terminal domain-containing protein</fullName>
    </submittedName>
</protein>
<dbReference type="PANTHER" id="PTHR38340:SF1">
    <property type="entry name" value="S-LAYER PROTEIN"/>
    <property type="match status" value="1"/>
</dbReference>
<sequence length="698" mass="75304">MFASYIEALLHKDGIHWNNNGSVGNKDDMGDGATITYSFIGDNLDDLDEDRYRDFATFSDEQQEAIRSALAHYEEVANIKFQAVDNDGTLQLGYAETFYDWNGDGEIQDTEGAGGLATRPRDSGATVVIDRGNTALTPGTRGYNIVLHELGHAVGGFNDVTIGRNPGNQYTERDERRNRGMNDRTLGAWQDNNKYTLMSYMGHPNMPGFQPRTLMLYDIAALQALYGANWNHNADDTTYSWGLNESFIETIWDGGGVDTIDVSNQTRRSILDLRAGSFSSIGSYLYGTKERNNLAIAYGVTIENAIGGSGNDTIRGNSARNRIEGRSGNDEIYSFAGNDTIYGGEGDDYISAGNDNDYIFGEIGNDYISAGDGNDILNGGLGIDHMFGGEGNDAYYVDHLDDVVIESVGNGHDGVISSVNYTLGAHLEDLRITGTVIQGWGNNLNNTIFGNSENNSIKGVAGNDILYGYQGDDTFWGDDGNDTIYGGDGNDTAYGYTEDDFLNGEDGHDKLYGQQGKDTLLGLAGNDILSGGDGDDILHGYGRGMLEIDRLAGGSGADLFILGESPISEFVWLPNVGAFYKGTFGNQGLISTVSTAKTDLINAHKLPYQVTTMLGSLTVNIGDITRLDGYAIIEDFNRGEGDKLQILGSRNDYSVTQQNVLGSSAPDTVISFAGTNDKLAILQDTTNFSAIADFVSVA</sequence>
<name>A0A947DHW5_9CYAN</name>
<proteinExistence type="inferred from homology"/>
<feature type="domain" description="Peptidase metallopeptidase" evidence="6">
    <location>
        <begin position="23"/>
        <end position="181"/>
    </location>
</feature>
<gene>
    <name evidence="7" type="ORF">IXB50_12470</name>
</gene>
<dbReference type="GO" id="GO:0005509">
    <property type="term" value="F:calcium ion binding"/>
    <property type="evidence" value="ECO:0007669"/>
    <property type="project" value="InterPro"/>
</dbReference>
<comment type="cofactor">
    <cofactor evidence="1">
        <name>Ca(2+)</name>
        <dbReference type="ChEBI" id="CHEBI:29108"/>
    </cofactor>
</comment>
<evidence type="ECO:0000259" key="6">
    <source>
        <dbReference type="SMART" id="SM00235"/>
    </source>
</evidence>
<dbReference type="PANTHER" id="PTHR38340">
    <property type="entry name" value="S-LAYER PROTEIN"/>
    <property type="match status" value="1"/>
</dbReference>
<dbReference type="GO" id="GO:0008270">
    <property type="term" value="F:zinc ion binding"/>
    <property type="evidence" value="ECO:0007669"/>
    <property type="project" value="InterPro"/>
</dbReference>
<comment type="caution">
    <text evidence="7">The sequence shown here is derived from an EMBL/GenBank/DDBJ whole genome shotgun (WGS) entry which is preliminary data.</text>
</comment>
<dbReference type="InterPro" id="IPR024079">
    <property type="entry name" value="MetalloPept_cat_dom_sf"/>
</dbReference>
<dbReference type="GO" id="GO:0008237">
    <property type="term" value="F:metallopeptidase activity"/>
    <property type="evidence" value="ECO:0007669"/>
    <property type="project" value="InterPro"/>
</dbReference>
<dbReference type="Proteomes" id="UP000717364">
    <property type="component" value="Unassembled WGS sequence"/>
</dbReference>
<dbReference type="GO" id="GO:0005615">
    <property type="term" value="C:extracellular space"/>
    <property type="evidence" value="ECO:0007669"/>
    <property type="project" value="InterPro"/>
</dbReference>
<dbReference type="InterPro" id="IPR006026">
    <property type="entry name" value="Peptidase_Metallo"/>
</dbReference>
<accession>A0A947DHW5</accession>
<comment type="subcellular location">
    <subcellularLocation>
        <location evidence="2">Secreted</location>
    </subcellularLocation>
</comment>
<dbReference type="Pfam" id="PF08548">
    <property type="entry name" value="Peptidase_M10_C"/>
    <property type="match status" value="1"/>
</dbReference>
<dbReference type="InterPro" id="IPR001343">
    <property type="entry name" value="Hemolysn_Ca-bd"/>
</dbReference>
<evidence type="ECO:0000256" key="3">
    <source>
        <dbReference type="ARBA" id="ARBA00009490"/>
    </source>
</evidence>
<dbReference type="InterPro" id="IPR011049">
    <property type="entry name" value="Serralysin-like_metalloprot_C"/>
</dbReference>
<evidence type="ECO:0000256" key="1">
    <source>
        <dbReference type="ARBA" id="ARBA00001913"/>
    </source>
</evidence>
<dbReference type="Gene3D" id="2.150.10.10">
    <property type="entry name" value="Serralysin-like metalloprotease, C-terminal"/>
    <property type="match status" value="4"/>
</dbReference>
<organism evidence="7 8">
    <name type="scientific">Leptothoe spongobia TAU-MAC 1115</name>
    <dbReference type="NCBI Taxonomy" id="1967444"/>
    <lineage>
        <taxon>Bacteria</taxon>
        <taxon>Bacillati</taxon>
        <taxon>Cyanobacteriota</taxon>
        <taxon>Cyanophyceae</taxon>
        <taxon>Nodosilineales</taxon>
        <taxon>Cymatolegaceae</taxon>
        <taxon>Leptothoe</taxon>
        <taxon>Leptothoe spongobia</taxon>
    </lineage>
</organism>
<keyword evidence="8" id="KW-1185">Reference proteome</keyword>
<dbReference type="Pfam" id="PF00353">
    <property type="entry name" value="HemolysinCabind"/>
    <property type="match status" value="4"/>
</dbReference>
<evidence type="ECO:0000256" key="5">
    <source>
        <dbReference type="ARBA" id="ARBA00022737"/>
    </source>
</evidence>
<dbReference type="InterPro" id="IPR018511">
    <property type="entry name" value="Hemolysin-typ_Ca-bd_CS"/>
</dbReference>
<dbReference type="InterPro" id="IPR013858">
    <property type="entry name" value="Peptidase_M10B_C"/>
</dbReference>
<dbReference type="EMBL" id="JADOES010000022">
    <property type="protein sequence ID" value="MBT9316236.1"/>
    <property type="molecule type" value="Genomic_DNA"/>
</dbReference>
<dbReference type="AlphaFoldDB" id="A0A947DHW5"/>
<dbReference type="Gene3D" id="3.40.390.10">
    <property type="entry name" value="Collagenase (Catalytic Domain)"/>
    <property type="match status" value="1"/>
</dbReference>
<dbReference type="SMART" id="SM00235">
    <property type="entry name" value="ZnMc"/>
    <property type="match status" value="1"/>
</dbReference>